<name>A0A5A7N696_9PROT</name>
<comment type="similarity">
    <text evidence="1 7">Belongs to the nitroreductase family.</text>
</comment>
<dbReference type="RefSeq" id="WP_042086770.1">
    <property type="nucleotide sequence ID" value="NZ_BKCN01000006.1"/>
</dbReference>
<evidence type="ECO:0000256" key="3">
    <source>
        <dbReference type="ARBA" id="ARBA00022643"/>
    </source>
</evidence>
<evidence type="ECO:0000256" key="8">
    <source>
        <dbReference type="PIRSR" id="PIRSR000232-1"/>
    </source>
</evidence>
<keyword evidence="3 7" id="KW-0288">FMN</keyword>
<gene>
    <name evidence="10" type="ORF">JCM17846_15030</name>
</gene>
<keyword evidence="6 7" id="KW-0520">NAD</keyword>
<feature type="domain" description="Nitroreductase" evidence="9">
    <location>
        <begin position="16"/>
        <end position="172"/>
    </location>
</feature>
<evidence type="ECO:0000313" key="10">
    <source>
        <dbReference type="EMBL" id="GER03821.1"/>
    </source>
</evidence>
<comment type="caution">
    <text evidence="10">The sequence shown here is derived from an EMBL/GenBank/DDBJ whole genome shotgun (WGS) entry which is preliminary data.</text>
</comment>
<reference evidence="10 11" key="1">
    <citation type="submission" date="2019-09" db="EMBL/GenBank/DDBJ databases">
        <title>NBRP : Genome information of microbial organism related human and environment.</title>
        <authorList>
            <person name="Hattori M."/>
            <person name="Oshima K."/>
            <person name="Inaba H."/>
            <person name="Suda W."/>
            <person name="Sakamoto M."/>
            <person name="Iino T."/>
            <person name="Kitahara M."/>
            <person name="Oshida Y."/>
            <person name="Iida T."/>
            <person name="Kudo T."/>
            <person name="Itoh T."/>
            <person name="Ohkuma M."/>
        </authorList>
    </citation>
    <scope>NUCLEOTIDE SEQUENCE [LARGE SCALE GENOMIC DNA]</scope>
    <source>
        <strain evidence="10 11">Q-1</strain>
    </source>
</reference>
<dbReference type="PANTHER" id="PTHR43821:SF1">
    <property type="entry name" value="NAD(P)H NITROREDUCTASE YDJA-RELATED"/>
    <property type="match status" value="1"/>
</dbReference>
<keyword evidence="5 7" id="KW-0560">Oxidoreductase</keyword>
<protein>
    <recommendedName>
        <fullName evidence="7">Putative NAD(P)H nitroreductase</fullName>
        <ecNumber evidence="7">1.-.-.-</ecNumber>
    </recommendedName>
</protein>
<dbReference type="CDD" id="cd02135">
    <property type="entry name" value="YdjA-like"/>
    <property type="match status" value="1"/>
</dbReference>
<dbReference type="InterPro" id="IPR052530">
    <property type="entry name" value="NAD(P)H_nitroreductase"/>
</dbReference>
<dbReference type="InterPro" id="IPR000415">
    <property type="entry name" value="Nitroreductase-like"/>
</dbReference>
<evidence type="ECO:0000259" key="9">
    <source>
        <dbReference type="Pfam" id="PF00881"/>
    </source>
</evidence>
<dbReference type="EMBL" id="BKCN01000006">
    <property type="protein sequence ID" value="GER03821.1"/>
    <property type="molecule type" value="Genomic_DNA"/>
</dbReference>
<dbReference type="PANTHER" id="PTHR43821">
    <property type="entry name" value="NAD(P)H NITROREDUCTASE YDJA-RELATED"/>
    <property type="match status" value="1"/>
</dbReference>
<dbReference type="InterPro" id="IPR029479">
    <property type="entry name" value="Nitroreductase"/>
</dbReference>
<sequence>MSLNKARPEAIDVLLTRRSVKTRDMIAPGPDAPALARILEAAMRVPDHGKLTPWRFFVFEGEGQEALSAIIIRAFQQENPDCTSAQLAKMEGFARQAPLLVVLASCPSDAKPIALWEQQLSAGASAMAMLMAAHMLGYVGQWLTDWPAYSPAVHSHLGLGSGDRIAGFLFFGSAAAQPTERPRPNIADLVRFFGTEADEGE</sequence>
<dbReference type="EC" id="1.-.-.-" evidence="7"/>
<proteinExistence type="inferred from homology"/>
<comment type="cofactor">
    <cofactor evidence="8">
        <name>FMN</name>
        <dbReference type="ChEBI" id="CHEBI:58210"/>
    </cofactor>
    <text evidence="8">Binds 1 FMN per subunit.</text>
</comment>
<evidence type="ECO:0000256" key="7">
    <source>
        <dbReference type="PIRNR" id="PIRNR000232"/>
    </source>
</evidence>
<evidence type="ECO:0000313" key="11">
    <source>
        <dbReference type="Proteomes" id="UP000324996"/>
    </source>
</evidence>
<feature type="binding site" evidence="8">
    <location>
        <position position="44"/>
    </location>
    <ligand>
        <name>FMN</name>
        <dbReference type="ChEBI" id="CHEBI:58210"/>
        <note>ligand shared between dimeric partners</note>
    </ligand>
</feature>
<evidence type="ECO:0000256" key="5">
    <source>
        <dbReference type="ARBA" id="ARBA00023002"/>
    </source>
</evidence>
<keyword evidence="2 7" id="KW-0285">Flavoprotein</keyword>
<accession>A0A5A7N696</accession>
<dbReference type="Gene3D" id="3.40.109.10">
    <property type="entry name" value="NADH Oxidase"/>
    <property type="match status" value="1"/>
</dbReference>
<dbReference type="Proteomes" id="UP000324996">
    <property type="component" value="Unassembled WGS sequence"/>
</dbReference>
<keyword evidence="11" id="KW-1185">Reference proteome</keyword>
<evidence type="ECO:0000256" key="6">
    <source>
        <dbReference type="ARBA" id="ARBA00023027"/>
    </source>
</evidence>
<dbReference type="GO" id="GO:0016491">
    <property type="term" value="F:oxidoreductase activity"/>
    <property type="evidence" value="ECO:0007669"/>
    <property type="project" value="UniProtKB-UniRule"/>
</dbReference>
<keyword evidence="4 7" id="KW-0521">NADP</keyword>
<dbReference type="Pfam" id="PF00881">
    <property type="entry name" value="Nitroreductase"/>
    <property type="match status" value="1"/>
</dbReference>
<dbReference type="SUPFAM" id="SSF55469">
    <property type="entry name" value="FMN-dependent nitroreductase-like"/>
    <property type="match status" value="1"/>
</dbReference>
<feature type="binding site" description="in other chain" evidence="8">
    <location>
        <begin position="142"/>
        <end position="144"/>
    </location>
    <ligand>
        <name>FMN</name>
        <dbReference type="ChEBI" id="CHEBI:58210"/>
        <note>ligand shared between dimeric partners</note>
    </ligand>
</feature>
<evidence type="ECO:0000256" key="1">
    <source>
        <dbReference type="ARBA" id="ARBA00007118"/>
    </source>
</evidence>
<feature type="binding site" evidence="8">
    <location>
        <position position="48"/>
    </location>
    <ligand>
        <name>FMN</name>
        <dbReference type="ChEBI" id="CHEBI:58210"/>
        <note>ligand shared between dimeric partners</note>
    </ligand>
</feature>
<evidence type="ECO:0000256" key="2">
    <source>
        <dbReference type="ARBA" id="ARBA00022630"/>
    </source>
</evidence>
<organism evidence="10 11">
    <name type="scientific">Iodidimonas nitroreducens</name>
    <dbReference type="NCBI Taxonomy" id="1236968"/>
    <lineage>
        <taxon>Bacteria</taxon>
        <taxon>Pseudomonadati</taxon>
        <taxon>Pseudomonadota</taxon>
        <taxon>Alphaproteobacteria</taxon>
        <taxon>Iodidimonadales</taxon>
        <taxon>Iodidimonadaceae</taxon>
        <taxon>Iodidimonas</taxon>
    </lineage>
</organism>
<dbReference type="AlphaFoldDB" id="A0A5A7N696"/>
<dbReference type="PIRSF" id="PIRSF000232">
    <property type="entry name" value="YdjA"/>
    <property type="match status" value="1"/>
</dbReference>
<evidence type="ECO:0000256" key="4">
    <source>
        <dbReference type="ARBA" id="ARBA00022857"/>
    </source>
</evidence>
<feature type="binding site" description="in other chain" evidence="8">
    <location>
        <begin position="17"/>
        <end position="19"/>
    </location>
    <ligand>
        <name>FMN</name>
        <dbReference type="ChEBI" id="CHEBI:58210"/>
        <note>ligand shared between dimeric partners</note>
    </ligand>
</feature>
<dbReference type="InterPro" id="IPR026021">
    <property type="entry name" value="YdjA-like"/>
</dbReference>